<accession>A0ACB8G3D0</accession>
<organism evidence="1 2">
    <name type="scientific">Sphaerodactylus townsendi</name>
    <dbReference type="NCBI Taxonomy" id="933632"/>
    <lineage>
        <taxon>Eukaryota</taxon>
        <taxon>Metazoa</taxon>
        <taxon>Chordata</taxon>
        <taxon>Craniata</taxon>
        <taxon>Vertebrata</taxon>
        <taxon>Euteleostomi</taxon>
        <taxon>Lepidosauria</taxon>
        <taxon>Squamata</taxon>
        <taxon>Bifurcata</taxon>
        <taxon>Gekkota</taxon>
        <taxon>Sphaerodactylidae</taxon>
        <taxon>Sphaerodactylus</taxon>
    </lineage>
</organism>
<dbReference type="EMBL" id="CM037615">
    <property type="protein sequence ID" value="KAH8013987.1"/>
    <property type="molecule type" value="Genomic_DNA"/>
</dbReference>
<protein>
    <submittedName>
        <fullName evidence="1">Signal peptide, CUB and EGF-like domain-containing protein 2</fullName>
    </submittedName>
</protein>
<keyword evidence="2" id="KW-1185">Reference proteome</keyword>
<evidence type="ECO:0000313" key="1">
    <source>
        <dbReference type="EMBL" id="KAH8013987.1"/>
    </source>
</evidence>
<name>A0ACB8G3D0_9SAUR</name>
<comment type="caution">
    <text evidence="1">The sequence shown here is derived from an EMBL/GenBank/DDBJ whole genome shotgun (WGS) entry which is preliminary data.</text>
</comment>
<sequence length="136" mass="15021">MEAVIDVDECSQGLDNCHPDAICQNTPKLYKCTCKPGYSGEGKICEDIDECDNDFNGGCVHECFNIPGNYRCMCYDGFMLAQDGHNCLDTDECLFNNGGCQHVCVNTVGSYECRCNDGFFLSDNQHTCIHRSEGTA</sequence>
<reference evidence="1" key="1">
    <citation type="submission" date="2021-08" db="EMBL/GenBank/DDBJ databases">
        <title>The first chromosome-level gecko genome reveals the dynamic sex chromosomes of Neotropical dwarf geckos (Sphaerodactylidae: Sphaerodactylus).</title>
        <authorList>
            <person name="Pinto B.J."/>
            <person name="Keating S.E."/>
            <person name="Gamble T."/>
        </authorList>
    </citation>
    <scope>NUCLEOTIDE SEQUENCE</scope>
    <source>
        <strain evidence="1">TG3544</strain>
    </source>
</reference>
<dbReference type="Proteomes" id="UP000827872">
    <property type="component" value="Linkage Group LG02"/>
</dbReference>
<gene>
    <name evidence="1" type="primary">SCUBE2_2</name>
    <name evidence="1" type="ORF">K3G42_024403</name>
</gene>
<evidence type="ECO:0000313" key="2">
    <source>
        <dbReference type="Proteomes" id="UP000827872"/>
    </source>
</evidence>
<proteinExistence type="predicted"/>